<dbReference type="RefSeq" id="WP_135499539.1">
    <property type="nucleotide sequence ID" value="NZ_SRLD01000060.1"/>
</dbReference>
<dbReference type="NCBIfam" id="NF033545">
    <property type="entry name" value="transpos_IS630"/>
    <property type="match status" value="1"/>
</dbReference>
<dbReference type="GO" id="GO:0003676">
    <property type="term" value="F:nucleic acid binding"/>
    <property type="evidence" value="ECO:0007669"/>
    <property type="project" value="InterPro"/>
</dbReference>
<dbReference type="AlphaFoldDB" id="A0A4Z0PEN5"/>
<comment type="caution">
    <text evidence="2">The sequence shown here is derived from an EMBL/GenBank/DDBJ whole genome shotgun (WGS) entry which is preliminary data.</text>
</comment>
<accession>A0A4Z0PEN5</accession>
<keyword evidence="3" id="KW-1185">Reference proteome</keyword>
<gene>
    <name evidence="2" type="ORF">E5J99_19760</name>
</gene>
<dbReference type="InterPro" id="IPR036397">
    <property type="entry name" value="RNaseH_sf"/>
</dbReference>
<dbReference type="Proteomes" id="UP000297739">
    <property type="component" value="Unassembled WGS sequence"/>
</dbReference>
<protein>
    <submittedName>
        <fullName evidence="2">IS630 family transposase</fullName>
    </submittedName>
</protein>
<dbReference type="Pfam" id="PF13358">
    <property type="entry name" value="DDE_3"/>
    <property type="match status" value="1"/>
</dbReference>
<feature type="domain" description="Tc1-like transposase DDE" evidence="1">
    <location>
        <begin position="34"/>
        <end position="184"/>
    </location>
</feature>
<name>A0A4Z0PEN5_9BACT</name>
<sequence length="233" mass="27028">MKRQWCIGQVSGQYLQRLEALLALYARPYEPRFPVVCFDERPCFLLGDVVAGLAPQPGKPAKEHYAYTKHGSCCVLAAVEPLTGQRLYQVRAQRTKREYTQFMQRLAARYPQAEKIRLVQDNLNTHALSTFYDCLPAALAQRLADRFEVYYTPKCGSWLNQIELDFSALSRQCLKRRIPTQAQLAYQVYCWSRERQAQSVKIQWQFTVADARQTLNSQYRKVKKANKIYAKSS</sequence>
<evidence type="ECO:0000313" key="3">
    <source>
        <dbReference type="Proteomes" id="UP000297739"/>
    </source>
</evidence>
<evidence type="ECO:0000259" key="1">
    <source>
        <dbReference type="Pfam" id="PF13358"/>
    </source>
</evidence>
<organism evidence="2 3">
    <name type="scientific">Hymenobacter elongatus</name>
    <dbReference type="NCBI Taxonomy" id="877208"/>
    <lineage>
        <taxon>Bacteria</taxon>
        <taxon>Pseudomonadati</taxon>
        <taxon>Bacteroidota</taxon>
        <taxon>Cytophagia</taxon>
        <taxon>Cytophagales</taxon>
        <taxon>Hymenobacteraceae</taxon>
        <taxon>Hymenobacter</taxon>
    </lineage>
</organism>
<reference evidence="2 3" key="1">
    <citation type="submission" date="2019-04" db="EMBL/GenBank/DDBJ databases">
        <authorList>
            <person name="Feng G."/>
            <person name="Zhang J."/>
            <person name="Zhu H."/>
        </authorList>
    </citation>
    <scope>NUCLEOTIDE SEQUENCE [LARGE SCALE GENOMIC DNA]</scope>
    <source>
        <strain evidence="2 3">JCM 17223</strain>
    </source>
</reference>
<dbReference type="Gene3D" id="3.30.420.10">
    <property type="entry name" value="Ribonuclease H-like superfamily/Ribonuclease H"/>
    <property type="match status" value="1"/>
</dbReference>
<evidence type="ECO:0000313" key="2">
    <source>
        <dbReference type="EMBL" id="TGE12837.1"/>
    </source>
</evidence>
<dbReference type="InterPro" id="IPR038717">
    <property type="entry name" value="Tc1-like_DDE_dom"/>
</dbReference>
<dbReference type="InterPro" id="IPR047655">
    <property type="entry name" value="Transpos_IS630-like"/>
</dbReference>
<proteinExistence type="predicted"/>
<dbReference type="EMBL" id="SRLD01000060">
    <property type="protein sequence ID" value="TGE12837.1"/>
    <property type="molecule type" value="Genomic_DNA"/>
</dbReference>
<dbReference type="OrthoDB" id="165456at2"/>